<reference evidence="2" key="1">
    <citation type="journal article" date="2020" name="Nature">
        <title>Giant virus diversity and host interactions through global metagenomics.</title>
        <authorList>
            <person name="Schulz F."/>
            <person name="Roux S."/>
            <person name="Paez-Espino D."/>
            <person name="Jungbluth S."/>
            <person name="Walsh D.A."/>
            <person name="Denef V.J."/>
            <person name="McMahon K.D."/>
            <person name="Konstantinidis K.T."/>
            <person name="Eloe-Fadrosh E.A."/>
            <person name="Kyrpides N.C."/>
            <person name="Woyke T."/>
        </authorList>
    </citation>
    <scope>NUCLEOTIDE SEQUENCE</scope>
    <source>
        <strain evidence="2">GVMAG-S-1035085-51</strain>
    </source>
</reference>
<accession>A0A6C0LYU7</accession>
<keyword evidence="1" id="KW-1133">Transmembrane helix</keyword>
<protein>
    <submittedName>
        <fullName evidence="2">Uncharacterized protein</fullName>
    </submittedName>
</protein>
<feature type="transmembrane region" description="Helical" evidence="1">
    <location>
        <begin position="53"/>
        <end position="77"/>
    </location>
</feature>
<organism evidence="2">
    <name type="scientific">viral metagenome</name>
    <dbReference type="NCBI Taxonomy" id="1070528"/>
    <lineage>
        <taxon>unclassified sequences</taxon>
        <taxon>metagenomes</taxon>
        <taxon>organismal metagenomes</taxon>
    </lineage>
</organism>
<feature type="transmembrane region" description="Helical" evidence="1">
    <location>
        <begin position="21"/>
        <end position="41"/>
    </location>
</feature>
<keyword evidence="1" id="KW-0472">Membrane</keyword>
<name>A0A6C0LYU7_9ZZZZ</name>
<dbReference type="AlphaFoldDB" id="A0A6C0LYU7"/>
<evidence type="ECO:0000256" key="1">
    <source>
        <dbReference type="SAM" id="Phobius"/>
    </source>
</evidence>
<dbReference type="EMBL" id="MN740622">
    <property type="protein sequence ID" value="QHU36026.1"/>
    <property type="molecule type" value="Genomic_DNA"/>
</dbReference>
<evidence type="ECO:0000313" key="2">
    <source>
        <dbReference type="EMBL" id="QHU36026.1"/>
    </source>
</evidence>
<sequence>MMSLCPYKFIFGKPKEGVHSVRLFNLAVVDTTLTILGGYMIAKYFKLNSWKVILLFFILGELLHWLFCVDTTVILWIKKILNSTKHNMD</sequence>
<proteinExistence type="predicted"/>
<keyword evidence="1" id="KW-0812">Transmembrane</keyword>